<evidence type="ECO:0000256" key="3">
    <source>
        <dbReference type="ARBA" id="ARBA00022630"/>
    </source>
</evidence>
<dbReference type="Gene3D" id="3.40.109.10">
    <property type="entry name" value="NADH Oxidase"/>
    <property type="match status" value="1"/>
</dbReference>
<feature type="domain" description="Nitroreductase" evidence="6">
    <location>
        <begin position="8"/>
        <end position="179"/>
    </location>
</feature>
<dbReference type="InterPro" id="IPR029479">
    <property type="entry name" value="Nitroreductase"/>
</dbReference>
<evidence type="ECO:0000313" key="7">
    <source>
        <dbReference type="EMBL" id="GBQ08167.1"/>
    </source>
</evidence>
<organism evidence="7 8">
    <name type="scientific">Saccharibacter floricola DSM 15669</name>
    <dbReference type="NCBI Taxonomy" id="1123227"/>
    <lineage>
        <taxon>Bacteria</taxon>
        <taxon>Pseudomonadati</taxon>
        <taxon>Pseudomonadota</taxon>
        <taxon>Alphaproteobacteria</taxon>
        <taxon>Acetobacterales</taxon>
        <taxon>Acetobacteraceae</taxon>
        <taxon>Saccharibacter</taxon>
    </lineage>
</organism>
<comment type="similarity">
    <text evidence="2">Belongs to the nitroreductase family.</text>
</comment>
<dbReference type="PANTHER" id="PTHR43673:SF2">
    <property type="entry name" value="NITROREDUCTASE"/>
    <property type="match status" value="1"/>
</dbReference>
<dbReference type="CDD" id="cd02137">
    <property type="entry name" value="MhqN-like"/>
    <property type="match status" value="1"/>
</dbReference>
<gene>
    <name evidence="7" type="ORF">AA15669_1679</name>
</gene>
<sequence length="202" mass="23269">MTDILAAIKNRRSFKNFDPNYALSQEDLTAILDTTRYAPTAFNIQNYRFLVVRDAEQREKLTKVAWNQPQINSCSALIVMCADLKAWEKEPRRYWANAPEEIQALYADQMIPNYYEGREQVQRDEGFRSASMAAYALMMTAQAYGLDSCAMDGFDFEQVKKIINLPEDHELIMFVAIGKAASEPKPRSGMLPLEEIVRFDRF</sequence>
<reference evidence="7" key="1">
    <citation type="submission" date="2013-04" db="EMBL/GenBank/DDBJ databases">
        <title>The genome sequencing project of 58 acetic acid bacteria.</title>
        <authorList>
            <person name="Okamoto-Kainuma A."/>
            <person name="Ishikawa M."/>
            <person name="Umino S."/>
            <person name="Koizumi Y."/>
            <person name="Shiwa Y."/>
            <person name="Yoshikawa H."/>
            <person name="Matsutani M."/>
            <person name="Matsushita K."/>
        </authorList>
    </citation>
    <scope>NUCLEOTIDE SEQUENCE</scope>
    <source>
        <strain evidence="7">DSM 15669</strain>
    </source>
</reference>
<comment type="caution">
    <text evidence="7">The sequence shown here is derived from an EMBL/GenBank/DDBJ whole genome shotgun (WGS) entry which is preliminary data.</text>
</comment>
<name>A0ABQ0P0P2_9PROT</name>
<dbReference type="Proteomes" id="UP001062901">
    <property type="component" value="Unassembled WGS sequence"/>
</dbReference>
<dbReference type="InterPro" id="IPR000415">
    <property type="entry name" value="Nitroreductase-like"/>
</dbReference>
<evidence type="ECO:0000313" key="8">
    <source>
        <dbReference type="Proteomes" id="UP001062901"/>
    </source>
</evidence>
<evidence type="ECO:0000256" key="4">
    <source>
        <dbReference type="ARBA" id="ARBA00022643"/>
    </source>
</evidence>
<evidence type="ECO:0000256" key="5">
    <source>
        <dbReference type="ARBA" id="ARBA00023002"/>
    </source>
</evidence>
<evidence type="ECO:0000256" key="1">
    <source>
        <dbReference type="ARBA" id="ARBA00001917"/>
    </source>
</evidence>
<keyword evidence="8" id="KW-1185">Reference proteome</keyword>
<dbReference type="PANTHER" id="PTHR43673">
    <property type="entry name" value="NAD(P)H NITROREDUCTASE YDGI-RELATED"/>
    <property type="match status" value="1"/>
</dbReference>
<evidence type="ECO:0000259" key="6">
    <source>
        <dbReference type="Pfam" id="PF00881"/>
    </source>
</evidence>
<dbReference type="SUPFAM" id="SSF55469">
    <property type="entry name" value="FMN-dependent nitroreductase-like"/>
    <property type="match status" value="1"/>
</dbReference>
<dbReference type="RefSeq" id="WP_018981008.1">
    <property type="nucleotide sequence ID" value="NZ_BAQD01000070.1"/>
</dbReference>
<evidence type="ECO:0000256" key="2">
    <source>
        <dbReference type="ARBA" id="ARBA00007118"/>
    </source>
</evidence>
<dbReference type="EMBL" id="BAQD01000070">
    <property type="protein sequence ID" value="GBQ08167.1"/>
    <property type="molecule type" value="Genomic_DNA"/>
</dbReference>
<accession>A0ABQ0P0P2</accession>
<protein>
    <submittedName>
        <fullName evidence="7">NADH/NADPH-flavin oxidoreductase</fullName>
    </submittedName>
</protein>
<keyword evidence="4" id="KW-0288">FMN</keyword>
<keyword evidence="5" id="KW-0560">Oxidoreductase</keyword>
<dbReference type="Pfam" id="PF00881">
    <property type="entry name" value="Nitroreductase"/>
    <property type="match status" value="1"/>
</dbReference>
<comment type="cofactor">
    <cofactor evidence="1">
        <name>FMN</name>
        <dbReference type="ChEBI" id="CHEBI:58210"/>
    </cofactor>
</comment>
<keyword evidence="3" id="KW-0285">Flavoprotein</keyword>
<proteinExistence type="inferred from homology"/>